<gene>
    <name evidence="4" type="ORF">COV72_06855</name>
</gene>
<evidence type="ECO:0000313" key="4">
    <source>
        <dbReference type="EMBL" id="PIQ88719.1"/>
    </source>
</evidence>
<dbReference type="AlphaFoldDB" id="A0A2H0LWB6"/>
<evidence type="ECO:0000256" key="1">
    <source>
        <dbReference type="ARBA" id="ARBA00022553"/>
    </source>
</evidence>
<comment type="caution">
    <text evidence="4">The sequence shown here is derived from an EMBL/GenBank/DDBJ whole genome shotgun (WGS) entry which is preliminary data.</text>
</comment>
<accession>A0A2H0LWB6</accession>
<dbReference type="Pfam" id="PF00072">
    <property type="entry name" value="Response_reg"/>
    <property type="match status" value="1"/>
</dbReference>
<evidence type="ECO:0000313" key="5">
    <source>
        <dbReference type="Proteomes" id="UP000229641"/>
    </source>
</evidence>
<reference evidence="4 5" key="1">
    <citation type="submission" date="2017-09" db="EMBL/GenBank/DDBJ databases">
        <title>Depth-based differentiation of microbial function through sediment-hosted aquifers and enrichment of novel symbionts in the deep terrestrial subsurface.</title>
        <authorList>
            <person name="Probst A.J."/>
            <person name="Ladd B."/>
            <person name="Jarett J.K."/>
            <person name="Geller-Mcgrath D.E."/>
            <person name="Sieber C.M."/>
            <person name="Emerson J.B."/>
            <person name="Anantharaman K."/>
            <person name="Thomas B.C."/>
            <person name="Malmstrom R."/>
            <person name="Stieglmeier M."/>
            <person name="Klingl A."/>
            <person name="Woyke T."/>
            <person name="Ryan C.M."/>
            <person name="Banfield J.F."/>
        </authorList>
    </citation>
    <scope>NUCLEOTIDE SEQUENCE [LARGE SCALE GENOMIC DNA]</scope>
    <source>
        <strain evidence="4">CG11_big_fil_rev_8_21_14_0_20_42_13</strain>
    </source>
</reference>
<dbReference type="InterPro" id="IPR001789">
    <property type="entry name" value="Sig_transdc_resp-reg_receiver"/>
</dbReference>
<proteinExistence type="predicted"/>
<feature type="domain" description="Response regulatory" evidence="3">
    <location>
        <begin position="6"/>
        <end position="120"/>
    </location>
</feature>
<dbReference type="Proteomes" id="UP000229641">
    <property type="component" value="Unassembled WGS sequence"/>
</dbReference>
<dbReference type="PANTHER" id="PTHR44591">
    <property type="entry name" value="STRESS RESPONSE REGULATOR PROTEIN 1"/>
    <property type="match status" value="1"/>
</dbReference>
<dbReference type="SMART" id="SM00448">
    <property type="entry name" value="REC"/>
    <property type="match status" value="1"/>
</dbReference>
<keyword evidence="1 2" id="KW-0597">Phosphoprotein</keyword>
<dbReference type="GO" id="GO:0000160">
    <property type="term" value="P:phosphorelay signal transduction system"/>
    <property type="evidence" value="ECO:0007669"/>
    <property type="project" value="InterPro"/>
</dbReference>
<evidence type="ECO:0000259" key="3">
    <source>
        <dbReference type="PROSITE" id="PS50110"/>
    </source>
</evidence>
<name>A0A2H0LWB6_9BACT</name>
<dbReference type="EMBL" id="PCWA01000090">
    <property type="protein sequence ID" value="PIQ88719.1"/>
    <property type="molecule type" value="Genomic_DNA"/>
</dbReference>
<organism evidence="4 5">
    <name type="scientific">Candidatus Ghiorseimicrobium undicola</name>
    <dbReference type="NCBI Taxonomy" id="1974746"/>
    <lineage>
        <taxon>Bacteria</taxon>
        <taxon>Pseudomonadati</taxon>
        <taxon>Candidatus Omnitrophota</taxon>
        <taxon>Candidatus Ghiorseimicrobium</taxon>
    </lineage>
</organism>
<dbReference type="InterPro" id="IPR011006">
    <property type="entry name" value="CheY-like_superfamily"/>
</dbReference>
<dbReference type="SUPFAM" id="SSF52172">
    <property type="entry name" value="CheY-like"/>
    <property type="match status" value="1"/>
</dbReference>
<dbReference type="InterPro" id="IPR050595">
    <property type="entry name" value="Bact_response_regulator"/>
</dbReference>
<sequence>MNTSCAIYIVDDDESVRTALGRLLRSCDFNVEAFNSAREFLDFITPEAEGILLLDIRMPSMDGFELQEKLNALGSRLKIIFITAHAGEDDRERAMRAHASGFLQKPFSDEVLLGLINALMPENAGGKGS</sequence>
<dbReference type="PANTHER" id="PTHR44591:SF25">
    <property type="entry name" value="CHEMOTAXIS TWO-COMPONENT RESPONSE REGULATOR"/>
    <property type="match status" value="1"/>
</dbReference>
<dbReference type="PROSITE" id="PS50110">
    <property type="entry name" value="RESPONSE_REGULATORY"/>
    <property type="match status" value="1"/>
</dbReference>
<dbReference type="Gene3D" id="3.40.50.2300">
    <property type="match status" value="1"/>
</dbReference>
<feature type="modified residue" description="4-aspartylphosphate" evidence="2">
    <location>
        <position position="55"/>
    </location>
</feature>
<evidence type="ECO:0000256" key="2">
    <source>
        <dbReference type="PROSITE-ProRule" id="PRU00169"/>
    </source>
</evidence>
<protein>
    <submittedName>
        <fullName evidence="4">Two-component system response regulator</fullName>
    </submittedName>
</protein>